<organism evidence="2 3">
    <name type="scientific">Lasius platythorax</name>
    <dbReference type="NCBI Taxonomy" id="488582"/>
    <lineage>
        <taxon>Eukaryota</taxon>
        <taxon>Metazoa</taxon>
        <taxon>Ecdysozoa</taxon>
        <taxon>Arthropoda</taxon>
        <taxon>Hexapoda</taxon>
        <taxon>Insecta</taxon>
        <taxon>Pterygota</taxon>
        <taxon>Neoptera</taxon>
        <taxon>Endopterygota</taxon>
        <taxon>Hymenoptera</taxon>
        <taxon>Apocrita</taxon>
        <taxon>Aculeata</taxon>
        <taxon>Formicoidea</taxon>
        <taxon>Formicidae</taxon>
        <taxon>Formicinae</taxon>
        <taxon>Lasius</taxon>
        <taxon>Lasius</taxon>
    </lineage>
</organism>
<gene>
    <name evidence="2" type="ORF">LPLAT_LOCUS7659</name>
</gene>
<evidence type="ECO:0000313" key="3">
    <source>
        <dbReference type="Proteomes" id="UP001497644"/>
    </source>
</evidence>
<reference evidence="2" key="1">
    <citation type="submission" date="2024-04" db="EMBL/GenBank/DDBJ databases">
        <authorList>
            <consortium name="Molecular Ecology Group"/>
        </authorList>
    </citation>
    <scope>NUCLEOTIDE SEQUENCE</scope>
</reference>
<protein>
    <submittedName>
        <fullName evidence="2">Uncharacterized protein</fullName>
    </submittedName>
</protein>
<dbReference type="EMBL" id="OZ034826">
    <property type="protein sequence ID" value="CAL1681696.1"/>
    <property type="molecule type" value="Genomic_DNA"/>
</dbReference>
<evidence type="ECO:0000256" key="1">
    <source>
        <dbReference type="SAM" id="MobiDB-lite"/>
    </source>
</evidence>
<feature type="compositionally biased region" description="Basic and acidic residues" evidence="1">
    <location>
        <begin position="1"/>
        <end position="23"/>
    </location>
</feature>
<keyword evidence="3" id="KW-1185">Reference proteome</keyword>
<name>A0AAV2NMP1_9HYME</name>
<feature type="region of interest" description="Disordered" evidence="1">
    <location>
        <begin position="1"/>
        <end position="27"/>
    </location>
</feature>
<dbReference type="AlphaFoldDB" id="A0AAV2NMP1"/>
<accession>A0AAV2NMP1</accession>
<sequence length="71" mass="8216">MSKGFRTERSKITASKDPREGEQRSPLFRGDATLFRYIDPGNVLANKIAHRHAVKVTTMSEEIWRRTRRGT</sequence>
<evidence type="ECO:0000313" key="2">
    <source>
        <dbReference type="EMBL" id="CAL1681696.1"/>
    </source>
</evidence>
<dbReference type="Proteomes" id="UP001497644">
    <property type="component" value="Chromosome 3"/>
</dbReference>
<proteinExistence type="predicted"/>